<dbReference type="InterPro" id="IPR043535">
    <property type="entry name" value="TEDC1"/>
</dbReference>
<feature type="domain" description="Tubulin epsilon and delta complex protein 1" evidence="2">
    <location>
        <begin position="114"/>
        <end position="318"/>
    </location>
</feature>
<protein>
    <recommendedName>
        <fullName evidence="2">Tubulin epsilon and delta complex protein 1 domain-containing protein</fullName>
    </recommendedName>
</protein>
<reference evidence="3 4" key="1">
    <citation type="submission" date="2018-07" db="EMBL/GenBank/DDBJ databases">
        <title>The complete nuclear genome of the prasinophyte Chloropicon primus (CCMP1205).</title>
        <authorList>
            <person name="Pombert J.-F."/>
            <person name="Otis C."/>
            <person name="Turmel M."/>
            <person name="Lemieux C."/>
        </authorList>
    </citation>
    <scope>NUCLEOTIDE SEQUENCE [LARGE SCALE GENOMIC DNA]</scope>
    <source>
        <strain evidence="3 4">CCMP1205</strain>
    </source>
</reference>
<sequence>MATETRDGRKEKGKGKGRKKTDLRACLTFVSRSLSSVGVGSLSPEDVRQAKFDEEGPRIQLWKALHDLVVLSQNDFCVDVARALKRQARGQAQAVIEYAAVQLDLLGCPYVSMFDHPSHVGSRRLLLALTWLVAKTNVMDVVMERAVRNLEKGSLVAHCPTLSPQDTLFCHHTVERSEGAFAEARRQVEAAKSQRSDHDGPWSSVDLRSNQALLLAGKVRAQTNRFLASQTGYMRKINRLVRAQRVGTGGEEPSEDSGAQPKPQEMAGRLSCFEIFLAASKKRVEMYTNHLEDAVKTVTFLREFSFHIHDFLSWISTVKDLHASAKGDPDNGGGGFGGGGEAKRCLELSATAKEEGKAFLELERRVEDMILTRVKTYQASDMIINQLDELLGFNPGGARGASGQSGYSLPVLNFLVHLDRSVATEKGRLAEEELFHSQEQRRERQRARELEEEDRLAAYKDSLLDLSRLQARKRAQNSLHSVLRFMETLDITSREKKQ</sequence>
<feature type="compositionally biased region" description="Basic and acidic residues" evidence="1">
    <location>
        <begin position="1"/>
        <end position="10"/>
    </location>
</feature>
<feature type="region of interest" description="Disordered" evidence="1">
    <location>
        <begin position="1"/>
        <end position="20"/>
    </location>
</feature>
<dbReference type="PANTHER" id="PTHR35076">
    <property type="entry name" value="TUBULIN EPSILON AND DELTA COMPLEX PROTEIN 1"/>
    <property type="match status" value="1"/>
</dbReference>
<proteinExistence type="predicted"/>
<organism evidence="3 4">
    <name type="scientific">Chloropicon primus</name>
    <dbReference type="NCBI Taxonomy" id="1764295"/>
    <lineage>
        <taxon>Eukaryota</taxon>
        <taxon>Viridiplantae</taxon>
        <taxon>Chlorophyta</taxon>
        <taxon>Chloropicophyceae</taxon>
        <taxon>Chloropicales</taxon>
        <taxon>Chloropicaceae</taxon>
        <taxon>Chloropicon</taxon>
    </lineage>
</organism>
<evidence type="ECO:0000256" key="1">
    <source>
        <dbReference type="SAM" id="MobiDB-lite"/>
    </source>
</evidence>
<evidence type="ECO:0000313" key="3">
    <source>
        <dbReference type="EMBL" id="QDZ19316.1"/>
    </source>
</evidence>
<dbReference type="Proteomes" id="UP000316726">
    <property type="component" value="Chromosome 2"/>
</dbReference>
<accession>A0A5B8MFU2</accession>
<feature type="compositionally biased region" description="Basic residues" evidence="1">
    <location>
        <begin position="11"/>
        <end position="20"/>
    </location>
</feature>
<dbReference type="Pfam" id="PF14970">
    <property type="entry name" value="TEDC1"/>
    <property type="match status" value="1"/>
</dbReference>
<gene>
    <name evidence="3" type="ORF">A3770_02p18340</name>
</gene>
<dbReference type="InterPro" id="IPR027996">
    <property type="entry name" value="TEDC1_dom"/>
</dbReference>
<keyword evidence="4" id="KW-1185">Reference proteome</keyword>
<evidence type="ECO:0000259" key="2">
    <source>
        <dbReference type="Pfam" id="PF14970"/>
    </source>
</evidence>
<dbReference type="PANTHER" id="PTHR35076:SF1">
    <property type="entry name" value="TUBULIN EPSILON AND DELTA COMPLEX PROTEIN 1"/>
    <property type="match status" value="1"/>
</dbReference>
<dbReference type="OrthoDB" id="9906141at2759"/>
<feature type="region of interest" description="Disordered" evidence="1">
    <location>
        <begin position="246"/>
        <end position="265"/>
    </location>
</feature>
<dbReference type="EMBL" id="CP031035">
    <property type="protein sequence ID" value="QDZ19316.1"/>
    <property type="molecule type" value="Genomic_DNA"/>
</dbReference>
<evidence type="ECO:0000313" key="4">
    <source>
        <dbReference type="Proteomes" id="UP000316726"/>
    </source>
</evidence>
<name>A0A5B8MFU2_9CHLO</name>
<dbReference type="AlphaFoldDB" id="A0A5B8MFU2"/>